<dbReference type="FunFam" id="3.40.50.2000:FF:000237">
    <property type="entry name" value="Glycosyltransferase"/>
    <property type="match status" value="1"/>
</dbReference>
<proteinExistence type="inferred from homology"/>
<dbReference type="PROSITE" id="PS00375">
    <property type="entry name" value="UDPGT"/>
    <property type="match status" value="1"/>
</dbReference>
<dbReference type="GO" id="GO:0080043">
    <property type="term" value="F:quercetin 3-O-glucosyltransferase activity"/>
    <property type="evidence" value="ECO:0007669"/>
    <property type="project" value="TreeGrafter"/>
</dbReference>
<evidence type="ECO:0000313" key="5">
    <source>
        <dbReference type="EMBL" id="PUZ60098.1"/>
    </source>
</evidence>
<reference evidence="5 6" key="1">
    <citation type="submission" date="2018-04" db="EMBL/GenBank/DDBJ databases">
        <title>WGS assembly of Panicum hallii var. hallii HAL2.</title>
        <authorList>
            <person name="Lovell J."/>
            <person name="Jenkins J."/>
            <person name="Lowry D."/>
            <person name="Mamidi S."/>
            <person name="Sreedasyam A."/>
            <person name="Weng X."/>
            <person name="Barry K."/>
            <person name="Bonette J."/>
            <person name="Campitelli B."/>
            <person name="Daum C."/>
            <person name="Gordon S."/>
            <person name="Gould B."/>
            <person name="Lipzen A."/>
            <person name="MacQueen A."/>
            <person name="Palacio-Mejia J."/>
            <person name="Plott C."/>
            <person name="Shakirov E."/>
            <person name="Shu S."/>
            <person name="Yoshinaga Y."/>
            <person name="Zane M."/>
            <person name="Rokhsar D."/>
            <person name="Grimwood J."/>
            <person name="Schmutz J."/>
            <person name="Juenger T."/>
        </authorList>
    </citation>
    <scope>NUCLEOTIDE SEQUENCE [LARGE SCALE GENOMIC DNA]</scope>
    <source>
        <strain evidence="6">cv. HAL2</strain>
    </source>
</reference>
<evidence type="ECO:0000313" key="6">
    <source>
        <dbReference type="Proteomes" id="UP000244336"/>
    </source>
</evidence>
<dbReference type="Gene3D" id="3.40.50.2000">
    <property type="entry name" value="Glycogen Phosphorylase B"/>
    <property type="match status" value="2"/>
</dbReference>
<protein>
    <recommendedName>
        <fullName evidence="4">Glycosyltransferase</fullName>
        <ecNumber evidence="4">2.4.1.-</ecNumber>
    </recommendedName>
</protein>
<comment type="similarity">
    <text evidence="1 3">Belongs to the UDP-glycosyltransferase family.</text>
</comment>
<name>A0A2T7DWY9_9POAL</name>
<dbReference type="GO" id="GO:0080044">
    <property type="term" value="F:quercetin 7-O-glucosyltransferase activity"/>
    <property type="evidence" value="ECO:0007669"/>
    <property type="project" value="TreeGrafter"/>
</dbReference>
<dbReference type="InterPro" id="IPR035595">
    <property type="entry name" value="UDP_glycos_trans_CS"/>
</dbReference>
<dbReference type="EMBL" id="CM009752">
    <property type="protein sequence ID" value="PUZ60098.1"/>
    <property type="molecule type" value="Genomic_DNA"/>
</dbReference>
<dbReference type="CDD" id="cd03784">
    <property type="entry name" value="GT1_Gtf-like"/>
    <property type="match status" value="1"/>
</dbReference>
<accession>A0A2T7DWY9</accession>
<dbReference type="PANTHER" id="PTHR11926:SF1534">
    <property type="entry name" value="GLYCOSYLTRANSFERASE"/>
    <property type="match status" value="1"/>
</dbReference>
<evidence type="ECO:0000256" key="2">
    <source>
        <dbReference type="ARBA" id="ARBA00022679"/>
    </source>
</evidence>
<dbReference type="SUPFAM" id="SSF53756">
    <property type="entry name" value="UDP-Glycosyltransferase/glycogen phosphorylase"/>
    <property type="match status" value="1"/>
</dbReference>
<dbReference type="Gramene" id="PUZ60098">
    <property type="protein sequence ID" value="PUZ60098"/>
    <property type="gene ID" value="GQ55_4G096500"/>
</dbReference>
<dbReference type="Pfam" id="PF00201">
    <property type="entry name" value="UDPGT"/>
    <property type="match status" value="1"/>
</dbReference>
<keyword evidence="2 3" id="KW-0808">Transferase</keyword>
<dbReference type="PANTHER" id="PTHR11926">
    <property type="entry name" value="GLUCOSYL/GLUCURONOSYL TRANSFERASES"/>
    <property type="match status" value="1"/>
</dbReference>
<keyword evidence="3" id="KW-0328">Glycosyltransferase</keyword>
<dbReference type="AlphaFoldDB" id="A0A2T7DWY9"/>
<evidence type="ECO:0000256" key="3">
    <source>
        <dbReference type="RuleBase" id="RU003718"/>
    </source>
</evidence>
<dbReference type="EC" id="2.4.1.-" evidence="4"/>
<dbReference type="InterPro" id="IPR002213">
    <property type="entry name" value="UDP_glucos_trans"/>
</dbReference>
<gene>
    <name evidence="5" type="ORF">GQ55_4G096500</name>
</gene>
<evidence type="ECO:0000256" key="1">
    <source>
        <dbReference type="ARBA" id="ARBA00009995"/>
    </source>
</evidence>
<keyword evidence="6" id="KW-1185">Reference proteome</keyword>
<dbReference type="OrthoDB" id="5835829at2759"/>
<organism evidence="5 6">
    <name type="scientific">Panicum hallii var. hallii</name>
    <dbReference type="NCBI Taxonomy" id="1504633"/>
    <lineage>
        <taxon>Eukaryota</taxon>
        <taxon>Viridiplantae</taxon>
        <taxon>Streptophyta</taxon>
        <taxon>Embryophyta</taxon>
        <taxon>Tracheophyta</taxon>
        <taxon>Spermatophyta</taxon>
        <taxon>Magnoliopsida</taxon>
        <taxon>Liliopsida</taxon>
        <taxon>Poales</taxon>
        <taxon>Poaceae</taxon>
        <taxon>PACMAD clade</taxon>
        <taxon>Panicoideae</taxon>
        <taxon>Panicodae</taxon>
        <taxon>Paniceae</taxon>
        <taxon>Panicinae</taxon>
        <taxon>Panicum</taxon>
        <taxon>Panicum sect. Panicum</taxon>
    </lineage>
</organism>
<evidence type="ECO:0000256" key="4">
    <source>
        <dbReference type="RuleBase" id="RU362057"/>
    </source>
</evidence>
<dbReference type="Proteomes" id="UP000244336">
    <property type="component" value="Chromosome 4"/>
</dbReference>
<sequence>MSPPRPHFLVLTYPLQGHIAPALRLARRLLAVAPDVLVTFSTTEAAHQRLFPAKQEEEDLNGGGGRLEFIPFSDGTEGGYGGGSDVGAFNAYMASFHAAGPRSVGALVDALAARGRPVSRVVYTLMLPWAADVARGRGVPSALYWIQPVAVFAVYHHYFHGYAGAVAEHYRRGDPSFVVELPGLAPLAVGDLPTFLTESTDPANYFHAVFLTFRDLFDTLDREAPAATVLINSCQELEVGALAAVGPHDVLPIGPVLPAGDETSIFKQDDAKYMEWLDTKPASSVVYVSFGSLATMAREQLDELHLGLEEGRRPYLLVVRKDNKATLAEAEAEMGERLENGVVVEWCDQVRVLSHAAVGCFVTHCGWNSVAESVASGVPMVGVPKVSEQSMNARLVEREWRTGVRGRVDDGGVLRAAELRRCVEEVMGDGAAAAEVRRRAREWKRVAAEAMGNGGSSYCNLVAFVDGARSSN</sequence>
<dbReference type="FunFam" id="3.40.50.2000:FF:000255">
    <property type="entry name" value="Glycosyltransferase"/>
    <property type="match status" value="1"/>
</dbReference>